<feature type="transmembrane region" description="Helical" evidence="1">
    <location>
        <begin position="91"/>
        <end position="113"/>
    </location>
</feature>
<proteinExistence type="predicted"/>
<dbReference type="EMBL" id="BPWL01000005">
    <property type="protein sequence ID" value="GJJ10115.1"/>
    <property type="molecule type" value="Genomic_DNA"/>
</dbReference>
<keyword evidence="3" id="KW-1185">Reference proteome</keyword>
<name>A0AAV5AB23_9AGAM</name>
<evidence type="ECO:0000256" key="1">
    <source>
        <dbReference type="SAM" id="Phobius"/>
    </source>
</evidence>
<keyword evidence="1" id="KW-0472">Membrane</keyword>
<organism evidence="2 3">
    <name type="scientific">Clathrus columnatus</name>
    <dbReference type="NCBI Taxonomy" id="1419009"/>
    <lineage>
        <taxon>Eukaryota</taxon>
        <taxon>Fungi</taxon>
        <taxon>Dikarya</taxon>
        <taxon>Basidiomycota</taxon>
        <taxon>Agaricomycotina</taxon>
        <taxon>Agaricomycetes</taxon>
        <taxon>Phallomycetidae</taxon>
        <taxon>Phallales</taxon>
        <taxon>Clathraceae</taxon>
        <taxon>Clathrus</taxon>
    </lineage>
</organism>
<dbReference type="AlphaFoldDB" id="A0AAV5AB23"/>
<comment type="caution">
    <text evidence="2">The sequence shown here is derived from an EMBL/GenBank/DDBJ whole genome shotgun (WGS) entry which is preliminary data.</text>
</comment>
<dbReference type="Proteomes" id="UP001050691">
    <property type="component" value="Unassembled WGS sequence"/>
</dbReference>
<protein>
    <submittedName>
        <fullName evidence="2">Uncharacterized protein</fullName>
    </submittedName>
</protein>
<reference evidence="2" key="1">
    <citation type="submission" date="2021-10" db="EMBL/GenBank/DDBJ databases">
        <title>De novo Genome Assembly of Clathrus columnatus (Basidiomycota, Fungi) Using Illumina and Nanopore Sequence Data.</title>
        <authorList>
            <person name="Ogiso-Tanaka E."/>
            <person name="Itagaki H."/>
            <person name="Hosoya T."/>
            <person name="Hosaka K."/>
        </authorList>
    </citation>
    <scope>NUCLEOTIDE SEQUENCE</scope>
    <source>
        <strain evidence="2">MO-923</strain>
    </source>
</reference>
<keyword evidence="1" id="KW-0812">Transmembrane</keyword>
<gene>
    <name evidence="2" type="ORF">Clacol_004341</name>
</gene>
<evidence type="ECO:0000313" key="2">
    <source>
        <dbReference type="EMBL" id="GJJ10115.1"/>
    </source>
</evidence>
<sequence>MDPGIYFLSDEDSYWVAIRGHCALVPPRRVIGWLQAASAQCIEQQNKYSKGPADDRYVPFRPEWNNGKHHQPSTTIVPRLFRLTIQYSSAISFPIKVQIAIIYIVLKVIFELFKKRKFLPDKMNDETVQMISEE</sequence>
<accession>A0AAV5AB23</accession>
<evidence type="ECO:0000313" key="3">
    <source>
        <dbReference type="Proteomes" id="UP001050691"/>
    </source>
</evidence>
<keyword evidence="1" id="KW-1133">Transmembrane helix</keyword>